<dbReference type="Pfam" id="PF01558">
    <property type="entry name" value="POR"/>
    <property type="match status" value="1"/>
</dbReference>
<dbReference type="OrthoDB" id="9789125at2"/>
<organism evidence="3 4">
    <name type="scientific">Fervidicola ferrireducens</name>
    <dbReference type="NCBI Taxonomy" id="520764"/>
    <lineage>
        <taxon>Bacteria</taxon>
        <taxon>Bacillati</taxon>
        <taxon>Bacillota</taxon>
        <taxon>Clostridia</taxon>
        <taxon>Thermosediminibacterales</taxon>
        <taxon>Thermosediminibacteraceae</taxon>
        <taxon>Fervidicola</taxon>
    </lineage>
</organism>
<dbReference type="Proteomes" id="UP000070427">
    <property type="component" value="Unassembled WGS sequence"/>
</dbReference>
<proteinExistence type="predicted"/>
<evidence type="ECO:0000313" key="3">
    <source>
        <dbReference type="EMBL" id="KXG78761.1"/>
    </source>
</evidence>
<dbReference type="InterPro" id="IPR019752">
    <property type="entry name" value="Pyrv/ketoisovalerate_OxRed_cat"/>
</dbReference>
<dbReference type="PANTHER" id="PTHR43854:SF1">
    <property type="entry name" value="INDOLEPYRUVATE OXIDOREDUCTASE SUBUNIT IORB"/>
    <property type="match status" value="1"/>
</dbReference>
<dbReference type="Gene3D" id="3.40.920.10">
    <property type="entry name" value="Pyruvate-ferredoxin oxidoreductase, PFOR, domain III"/>
    <property type="match status" value="1"/>
</dbReference>
<dbReference type="PANTHER" id="PTHR43854">
    <property type="entry name" value="INDOLEPYRUVATE OXIDOREDUCTASE SUBUNIT IORB"/>
    <property type="match status" value="1"/>
</dbReference>
<evidence type="ECO:0000259" key="2">
    <source>
        <dbReference type="Pfam" id="PF01558"/>
    </source>
</evidence>
<feature type="domain" description="Pyruvate/ketoisovalerate oxidoreductase catalytic" evidence="2">
    <location>
        <begin position="12"/>
        <end position="187"/>
    </location>
</feature>
<dbReference type="InParanoid" id="A0A140LDY6"/>
<accession>A0A140LDY6</accession>
<dbReference type="InterPro" id="IPR052198">
    <property type="entry name" value="IorB_Oxidoreductase"/>
</dbReference>
<dbReference type="NCBIfam" id="NF005325">
    <property type="entry name" value="PRK06853.1-5"/>
    <property type="match status" value="1"/>
</dbReference>
<name>A0A140LDY6_9FIRM</name>
<dbReference type="AlphaFoldDB" id="A0A140LDY6"/>
<evidence type="ECO:0000256" key="1">
    <source>
        <dbReference type="ARBA" id="ARBA00023002"/>
    </source>
</evidence>
<protein>
    <recommendedName>
        <fullName evidence="2">Pyruvate/ketoisovalerate oxidoreductase catalytic domain-containing protein</fullName>
    </recommendedName>
</protein>
<dbReference type="InterPro" id="IPR002869">
    <property type="entry name" value="Pyrv_flavodox_OxRed_cen"/>
</dbReference>
<evidence type="ECO:0000313" key="4">
    <source>
        <dbReference type="Proteomes" id="UP000070427"/>
    </source>
</evidence>
<dbReference type="EMBL" id="LOED01000001">
    <property type="protein sequence ID" value="KXG78761.1"/>
    <property type="molecule type" value="Genomic_DNA"/>
</dbReference>
<dbReference type="SUPFAM" id="SSF53323">
    <property type="entry name" value="Pyruvate-ferredoxin oxidoreductase, PFOR, domain III"/>
    <property type="match status" value="1"/>
</dbReference>
<reference evidence="3 4" key="1">
    <citation type="submission" date="2015-12" db="EMBL/GenBank/DDBJ databases">
        <title>Draft genome sequnece of Fervidicola ferrireducens strain Y170.</title>
        <authorList>
            <person name="Patel B.K."/>
        </authorList>
    </citation>
    <scope>NUCLEOTIDE SEQUENCE [LARGE SCALE GENOMIC DNA]</scope>
    <source>
        <strain evidence="3 4">Y170</strain>
    </source>
</reference>
<dbReference type="GO" id="GO:0016903">
    <property type="term" value="F:oxidoreductase activity, acting on the aldehyde or oxo group of donors"/>
    <property type="evidence" value="ECO:0007669"/>
    <property type="project" value="InterPro"/>
</dbReference>
<dbReference type="RefSeq" id="WP_066350737.1">
    <property type="nucleotide sequence ID" value="NZ_LOED01000001.1"/>
</dbReference>
<gene>
    <name evidence="3" type="ORF">AN618_00990</name>
</gene>
<comment type="caution">
    <text evidence="3">The sequence shown here is derived from an EMBL/GenBank/DDBJ whole genome shotgun (WGS) entry which is preliminary data.</text>
</comment>
<keyword evidence="1" id="KW-0560">Oxidoreductase</keyword>
<dbReference type="PATRIC" id="fig|520764.3.peg.105"/>
<sequence length="193" mass="21132">MAVKSIFISGVGGQGTILAGKVITTALVNLGYDVKMSEVHGMAQRGGSVITQIRYGDRVYSPLIEKGRADVLLAFEKLEAARYVEYLSPEGTLIVNDLEMPPASVLVGKEEYPADIVERLKEEIRNMIVVDAVGVAKECGEIRAQNMVLVGVLARVMDWPKDAFVEVIRDVVPAKYVDVNISAFERGWDMGML</sequence>
<keyword evidence="4" id="KW-1185">Reference proteome</keyword>
<dbReference type="STRING" id="520764.AN618_00990"/>